<dbReference type="RefSeq" id="WP_080819776.1">
    <property type="nucleotide sequence ID" value="NZ_LT009749.1"/>
</dbReference>
<dbReference type="Pfam" id="PF00535">
    <property type="entry name" value="Glycos_transf_2"/>
    <property type="match status" value="1"/>
</dbReference>
<organism evidence="2 3">
    <name type="scientific">Agrobacterium deltaense Zutra 3/1</name>
    <dbReference type="NCBI Taxonomy" id="1183427"/>
    <lineage>
        <taxon>Bacteria</taxon>
        <taxon>Pseudomonadati</taxon>
        <taxon>Pseudomonadota</taxon>
        <taxon>Alphaproteobacteria</taxon>
        <taxon>Hyphomicrobiales</taxon>
        <taxon>Rhizobiaceae</taxon>
        <taxon>Rhizobium/Agrobacterium group</taxon>
        <taxon>Agrobacterium</taxon>
    </lineage>
</organism>
<protein>
    <recommendedName>
        <fullName evidence="1">Glycosyltransferase 2-like domain-containing protein</fullName>
    </recommendedName>
</protein>
<dbReference type="Gene3D" id="3.90.550.10">
    <property type="entry name" value="Spore Coat Polysaccharide Biosynthesis Protein SpsA, Chain A"/>
    <property type="match status" value="1"/>
</dbReference>
<dbReference type="PANTHER" id="PTHR43685">
    <property type="entry name" value="GLYCOSYLTRANSFERASE"/>
    <property type="match status" value="1"/>
</dbReference>
<accession>A0A1S7R184</accession>
<dbReference type="PANTHER" id="PTHR43685:SF2">
    <property type="entry name" value="GLYCOSYLTRANSFERASE 2-LIKE DOMAIN-CONTAINING PROTEIN"/>
    <property type="match status" value="1"/>
</dbReference>
<dbReference type="SUPFAM" id="SSF53448">
    <property type="entry name" value="Nucleotide-diphospho-sugar transferases"/>
    <property type="match status" value="1"/>
</dbReference>
<evidence type="ECO:0000313" key="3">
    <source>
        <dbReference type="Proteomes" id="UP000191987"/>
    </source>
</evidence>
<dbReference type="AlphaFoldDB" id="A0A1S7R184"/>
<sequence length="321" mass="36784">MAKISVIIPAYNMASLIGETLDSVLRNETEMDIVVVDDASTDNTCDIVEQYIARHANIRLMRSETNTGPGVARNRALATIDSEYCLFHDADDLLHDGAVDTVLPLMDETNIDVAAFRYSVLRTADGPAGEMAPIDKNIWDSVLGSRDSAMIDLDSTAQFLVTINYPWNKILRTSFIRRTNWRFSTARINEDILPHWAAYMNAGRFLAINTSLTTHRLVPGREQHTSTFDERRLEMFAALKDIEKLFLDNPIFRAKYYPIFIVFKAGLLEWAAKQMRQDLHGLFREYVAHSYQYFTDEDFDSVYRINPSIALASYRMKYSHR</sequence>
<dbReference type="InterPro" id="IPR029044">
    <property type="entry name" value="Nucleotide-diphossugar_trans"/>
</dbReference>
<reference evidence="2 3" key="1">
    <citation type="submission" date="2016-01" db="EMBL/GenBank/DDBJ databases">
        <authorList>
            <person name="Oliw E.H."/>
        </authorList>
    </citation>
    <scope>NUCLEOTIDE SEQUENCE [LARGE SCALE GENOMIC DNA]</scope>
    <source>
        <strain evidence="2 3">Zutra 3-1</strain>
    </source>
</reference>
<dbReference type="EMBL" id="FBWG01000029">
    <property type="protein sequence ID" value="CUX45337.1"/>
    <property type="molecule type" value="Genomic_DNA"/>
</dbReference>
<name>A0A1S7R184_9HYPH</name>
<proteinExistence type="predicted"/>
<dbReference type="InterPro" id="IPR050834">
    <property type="entry name" value="Glycosyltransf_2"/>
</dbReference>
<evidence type="ECO:0000313" key="2">
    <source>
        <dbReference type="EMBL" id="CUX45337.1"/>
    </source>
</evidence>
<dbReference type="InterPro" id="IPR001173">
    <property type="entry name" value="Glyco_trans_2-like"/>
</dbReference>
<gene>
    <name evidence="2" type="ORF">AGR7C_Lc110030</name>
</gene>
<dbReference type="CDD" id="cd00761">
    <property type="entry name" value="Glyco_tranf_GTA_type"/>
    <property type="match status" value="1"/>
</dbReference>
<evidence type="ECO:0000259" key="1">
    <source>
        <dbReference type="Pfam" id="PF00535"/>
    </source>
</evidence>
<dbReference type="Proteomes" id="UP000191987">
    <property type="component" value="Unassembled WGS sequence"/>
</dbReference>
<feature type="domain" description="Glycosyltransferase 2-like" evidence="1">
    <location>
        <begin position="5"/>
        <end position="116"/>
    </location>
</feature>